<accession>A0A1V4BL77</accession>
<comment type="caution">
    <text evidence="2">The sequence shown here is derived from an EMBL/GenBank/DDBJ whole genome shotgun (WGS) entry which is preliminary data.</text>
</comment>
<dbReference type="EMBL" id="MVGR01000006">
    <property type="protein sequence ID" value="OPF14622.1"/>
    <property type="molecule type" value="Genomic_DNA"/>
</dbReference>
<feature type="compositionally biased region" description="Polar residues" evidence="1">
    <location>
        <begin position="13"/>
        <end position="29"/>
    </location>
</feature>
<proteinExistence type="predicted"/>
<organism evidence="2 3">
    <name type="scientific">Microcystis aeruginosa KW</name>
    <dbReference type="NCBI Taxonomy" id="1960155"/>
    <lineage>
        <taxon>Bacteria</taxon>
        <taxon>Bacillati</taxon>
        <taxon>Cyanobacteriota</taxon>
        <taxon>Cyanophyceae</taxon>
        <taxon>Oscillatoriophycideae</taxon>
        <taxon>Chroococcales</taxon>
        <taxon>Microcystaceae</taxon>
        <taxon>Microcystis</taxon>
    </lineage>
</organism>
<dbReference type="Proteomes" id="UP000189835">
    <property type="component" value="Unassembled WGS sequence"/>
</dbReference>
<dbReference type="AlphaFoldDB" id="A0A1V4BL77"/>
<name>A0A1V4BL77_MICAE</name>
<evidence type="ECO:0000256" key="1">
    <source>
        <dbReference type="SAM" id="MobiDB-lite"/>
    </source>
</evidence>
<gene>
    <name evidence="2" type="ORF">B1L04_28945</name>
</gene>
<evidence type="ECO:0000313" key="2">
    <source>
        <dbReference type="EMBL" id="OPF14622.1"/>
    </source>
</evidence>
<feature type="region of interest" description="Disordered" evidence="1">
    <location>
        <begin position="1"/>
        <end position="29"/>
    </location>
</feature>
<sequence>MDFTAFADDGRSTVPSTVRTSPRSHASQAPQLEDGKITFEIWLFGLCYAMNGGYKRWNPYRERHLAIFVNCF</sequence>
<protein>
    <submittedName>
        <fullName evidence="2">Uncharacterized protein</fullName>
    </submittedName>
</protein>
<evidence type="ECO:0000313" key="3">
    <source>
        <dbReference type="Proteomes" id="UP000189835"/>
    </source>
</evidence>
<reference evidence="2 3" key="1">
    <citation type="submission" date="2017-02" db="EMBL/GenBank/DDBJ databases">
        <title>Genome sequence of Microcystis aeruginosa KW.</title>
        <authorList>
            <person name="Oh H.-M."/>
            <person name="Ahn C.-Y."/>
            <person name="Jeong H."/>
            <person name="Srivastava A."/>
            <person name="Lee H.-G."/>
            <person name="Kang S.-R."/>
        </authorList>
    </citation>
    <scope>NUCLEOTIDE SEQUENCE [LARGE SCALE GENOMIC DNA]</scope>
    <source>
        <strain evidence="2 3">KW</strain>
    </source>
</reference>